<name>A0AAN7R3D5_TRANT</name>
<dbReference type="AlphaFoldDB" id="A0AAN7R3D5"/>
<evidence type="ECO:0000313" key="3">
    <source>
        <dbReference type="Proteomes" id="UP001346149"/>
    </source>
</evidence>
<evidence type="ECO:0008006" key="4">
    <source>
        <dbReference type="Google" id="ProtNLM"/>
    </source>
</evidence>
<protein>
    <recommendedName>
        <fullName evidence="4">AT-hook motif nuclear-localized protein</fullName>
    </recommendedName>
</protein>
<keyword evidence="3" id="KW-1185">Reference proteome</keyword>
<proteinExistence type="predicted"/>
<feature type="region of interest" description="Disordered" evidence="1">
    <location>
        <begin position="76"/>
        <end position="163"/>
    </location>
</feature>
<evidence type="ECO:0000256" key="1">
    <source>
        <dbReference type="SAM" id="MobiDB-lite"/>
    </source>
</evidence>
<organism evidence="2 3">
    <name type="scientific">Trapa natans</name>
    <name type="common">Water chestnut</name>
    <dbReference type="NCBI Taxonomy" id="22666"/>
    <lineage>
        <taxon>Eukaryota</taxon>
        <taxon>Viridiplantae</taxon>
        <taxon>Streptophyta</taxon>
        <taxon>Embryophyta</taxon>
        <taxon>Tracheophyta</taxon>
        <taxon>Spermatophyta</taxon>
        <taxon>Magnoliopsida</taxon>
        <taxon>eudicotyledons</taxon>
        <taxon>Gunneridae</taxon>
        <taxon>Pentapetalae</taxon>
        <taxon>rosids</taxon>
        <taxon>malvids</taxon>
        <taxon>Myrtales</taxon>
        <taxon>Lythraceae</taxon>
        <taxon>Trapa</taxon>
    </lineage>
</organism>
<feature type="compositionally biased region" description="Basic residues" evidence="1">
    <location>
        <begin position="108"/>
        <end position="117"/>
    </location>
</feature>
<feature type="compositionally biased region" description="Low complexity" evidence="1">
    <location>
        <begin position="94"/>
        <end position="105"/>
    </location>
</feature>
<reference evidence="2 3" key="1">
    <citation type="journal article" date="2023" name="Hortic Res">
        <title>Pangenome of water caltrop reveals structural variations and asymmetric subgenome divergence after allopolyploidization.</title>
        <authorList>
            <person name="Zhang X."/>
            <person name="Chen Y."/>
            <person name="Wang L."/>
            <person name="Yuan Y."/>
            <person name="Fang M."/>
            <person name="Shi L."/>
            <person name="Lu R."/>
            <person name="Comes H.P."/>
            <person name="Ma Y."/>
            <person name="Chen Y."/>
            <person name="Huang G."/>
            <person name="Zhou Y."/>
            <person name="Zheng Z."/>
            <person name="Qiu Y."/>
        </authorList>
    </citation>
    <scope>NUCLEOTIDE SEQUENCE [LARGE SCALE GENOMIC DNA]</scope>
    <source>
        <strain evidence="2">F231</strain>
    </source>
</reference>
<feature type="compositionally biased region" description="Basic residues" evidence="1">
    <location>
        <begin position="150"/>
        <end position="162"/>
    </location>
</feature>
<dbReference type="Proteomes" id="UP001346149">
    <property type="component" value="Unassembled WGS sequence"/>
</dbReference>
<comment type="caution">
    <text evidence="2">The sequence shown here is derived from an EMBL/GenBank/DDBJ whole genome shotgun (WGS) entry which is preliminary data.</text>
</comment>
<sequence>MDGREAMAISGGPAQYFMHKAGLGSASGLQPGGINATPPFRALTNAHHHHVQAGAAAAAAAQSSMGATLSGQAFEVELSPPPSHGGFSRGGISIGASSAGSPSAEHSQKRKRGRPRKYGPDGMVALGLLPTSGAAPDSTPGTITPLPNKVRGRPRGSGRKQRLATVGKYWPTPLSSWYPDYGCNVNFICLPGIMNESSFMMDMGNSFVIFRIYL</sequence>
<accession>A0AAN7R3D5</accession>
<dbReference type="EMBL" id="JAXQNO010000012">
    <property type="protein sequence ID" value="KAK4786710.1"/>
    <property type="molecule type" value="Genomic_DNA"/>
</dbReference>
<gene>
    <name evidence="2" type="ORF">SAY86_010543</name>
</gene>
<evidence type="ECO:0000313" key="2">
    <source>
        <dbReference type="EMBL" id="KAK4786710.1"/>
    </source>
</evidence>